<name>A0ABN9X0S4_9DINO</name>
<dbReference type="Proteomes" id="UP001189429">
    <property type="component" value="Unassembled WGS sequence"/>
</dbReference>
<dbReference type="EMBL" id="CAUYUJ010019469">
    <property type="protein sequence ID" value="CAK0891386.1"/>
    <property type="molecule type" value="Genomic_DNA"/>
</dbReference>
<gene>
    <name evidence="2" type="ORF">PCOR1329_LOCUS71357</name>
</gene>
<feature type="region of interest" description="Disordered" evidence="1">
    <location>
        <begin position="1411"/>
        <end position="1442"/>
    </location>
</feature>
<evidence type="ECO:0008006" key="4">
    <source>
        <dbReference type="Google" id="ProtNLM"/>
    </source>
</evidence>
<sequence>MSRLLDEVPVGATELAAAEELGVWVEPSPPAVRGCRALLQDGSCILLAYSILTQDFCGCIDYCARFPVPRGAERRYADVADHFGFSLTVVRLQASRPGASSAIVWRGFSRHVLPTAQWARRVGEVEGALLHITNSSECAFDVDLTTGRGSRETAADGCFVSADDDPLGGMVHGEDASNACLSLALNALGARVPTSVQGPFRALEHGNQWLSHLGLALIQQPRGPTGPGRYVKWGPPRRKSELAASVGHFAAVILRPGSATVIDRRARLPAVREWRSWGDIPDVEEHKWFVLVELGAQRPGPEGGRPLPWGTTSGIIEANRLDALIRRRAARERAGPYGSASSSGLLAPQEAARVSANREEAMRRRSLRLFCPLPPVGWPSAQVPQVPSDFSLELPRLPKIRLLERLNAHPWDAQLHFVEESHSYYIRGVRTPGFDAVAVIEKMRSGRNWPRPDYLRHPRPEYVVAKLRTMPEAACLHDLLVSHGACDAEICAEVKATARAAPRLACLMESLSLSDQEIVEKWRLNKEEAARRGTCMHWTFEAHLNRVLVPRDAVEFQLFSKFLGALKGLAAFRTEWAIFAEHEGLAGSIDFVARDSAGSLYIYDWKRAKNLRSKFTNQWENMKFPLGRLPDCQGNHYRVQLNIYRWMLEQYYGARVAAMYVVCLHPDNGDQPFVDDVPVIPEIEELMAIQRTRSRELRAMASEDAREIDPAGGWRRPVVAARMPYCLSTAANFGRAFRRTSVEVARAPTGRRIRGKRKADDVGEGWVCLAAEQREPHELTDAGLVDAPASPSGDEGETAVRTELFDCLEKEVKGFATGGSLLRPKRDSEGKCRFACGLCPFRSFSTQLLLRAHVSKYHVRETRFVASGTKQFNVVCALFDNDRLLRAPIGNLLKRSATTMRETVSPAVHRGQNAVDKDVVLVLDDDGPSYQNKAAVGRSLACRRVGYTYYTRGFADIVMQESLRHHGRVRPAMLRTCARVVEQGSELSSMLPTHVDHWLKLMEDVFNSVHVEKRSAALMEECRKHEEFLHVSMDATIRILRRVKGQADYRSSQAVRDAAPVPDVDAKRRALTLAGRTGAALGVFLTRDEASDEIAGAIAGRWSEACRSQTVSVASDQPSSALYRALRSSCFSNLVYLSLDPVHLPITYEETHWRKKTVGSKLLRIIMVKFTKVDSTLPAQFWGAPFDGTNAPVLRPMEERARQQILDHSLSKPRAQNVIDNVNAELPWRTTHEFIESIAALSALVPEELARRTHVNNVQLKRLLYNATASARMQWFFNNLRFRHSLPAARLALLGSGTSVNESFNHEINTWFRNQGDIYASTAELQLRIGFLGKLQAHCCALYSPTLRQLRQANVLSRSIMAWAFPRDEWNNYCSLQAQCGTDVLAPARLPLREARQKVARQIADRAACAQGKPAARDAAPAVQRGAQKKPAARNQGEVLHL</sequence>
<protein>
    <recommendedName>
        <fullName evidence="4">C2H2-type domain-containing protein</fullName>
    </recommendedName>
</protein>
<dbReference type="SUPFAM" id="SSF52980">
    <property type="entry name" value="Restriction endonuclease-like"/>
    <property type="match status" value="1"/>
</dbReference>
<accession>A0ABN9X0S4</accession>
<dbReference type="Gene3D" id="3.90.320.10">
    <property type="match status" value="1"/>
</dbReference>
<evidence type="ECO:0000256" key="1">
    <source>
        <dbReference type="SAM" id="MobiDB-lite"/>
    </source>
</evidence>
<organism evidence="2 3">
    <name type="scientific">Prorocentrum cordatum</name>
    <dbReference type="NCBI Taxonomy" id="2364126"/>
    <lineage>
        <taxon>Eukaryota</taxon>
        <taxon>Sar</taxon>
        <taxon>Alveolata</taxon>
        <taxon>Dinophyceae</taxon>
        <taxon>Prorocentrales</taxon>
        <taxon>Prorocentraceae</taxon>
        <taxon>Prorocentrum</taxon>
    </lineage>
</organism>
<evidence type="ECO:0000313" key="2">
    <source>
        <dbReference type="EMBL" id="CAK0891386.1"/>
    </source>
</evidence>
<proteinExistence type="predicted"/>
<reference evidence="2" key="1">
    <citation type="submission" date="2023-10" db="EMBL/GenBank/DDBJ databases">
        <authorList>
            <person name="Chen Y."/>
            <person name="Shah S."/>
            <person name="Dougan E. K."/>
            <person name="Thang M."/>
            <person name="Chan C."/>
        </authorList>
    </citation>
    <scope>NUCLEOTIDE SEQUENCE [LARGE SCALE GENOMIC DNA]</scope>
</reference>
<comment type="caution">
    <text evidence="2">The sequence shown here is derived from an EMBL/GenBank/DDBJ whole genome shotgun (WGS) entry which is preliminary data.</text>
</comment>
<dbReference type="InterPro" id="IPR011335">
    <property type="entry name" value="Restrct_endonuc-II-like"/>
</dbReference>
<dbReference type="InterPro" id="IPR011604">
    <property type="entry name" value="PDDEXK-like_dom_sf"/>
</dbReference>
<evidence type="ECO:0000313" key="3">
    <source>
        <dbReference type="Proteomes" id="UP001189429"/>
    </source>
</evidence>
<keyword evidence="3" id="KW-1185">Reference proteome</keyword>